<dbReference type="SUPFAM" id="SSF47336">
    <property type="entry name" value="ACP-like"/>
    <property type="match status" value="1"/>
</dbReference>
<feature type="domain" description="Carrier" evidence="1">
    <location>
        <begin position="336"/>
        <end position="410"/>
    </location>
</feature>
<dbReference type="InterPro" id="IPR025110">
    <property type="entry name" value="AMP-bd_C"/>
</dbReference>
<dbReference type="EMBL" id="FRBD01000015">
    <property type="protein sequence ID" value="SHK87661.1"/>
    <property type="molecule type" value="Genomic_DNA"/>
</dbReference>
<feature type="non-terminal residue" evidence="2">
    <location>
        <position position="1"/>
    </location>
</feature>
<dbReference type="AlphaFoldDB" id="A0A1M6W1H6"/>
<dbReference type="SUPFAM" id="SSF53474">
    <property type="entry name" value="alpha/beta-Hydrolases"/>
    <property type="match status" value="1"/>
</dbReference>
<dbReference type="GO" id="GO:0005737">
    <property type="term" value="C:cytoplasm"/>
    <property type="evidence" value="ECO:0007669"/>
    <property type="project" value="TreeGrafter"/>
</dbReference>
<evidence type="ECO:0000313" key="2">
    <source>
        <dbReference type="EMBL" id="SHK87661.1"/>
    </source>
</evidence>
<accession>A0A1M6W1H6</accession>
<dbReference type="Proteomes" id="UP000184130">
    <property type="component" value="Unassembled WGS sequence"/>
</dbReference>
<dbReference type="PANTHER" id="PTHR45527:SF1">
    <property type="entry name" value="FATTY ACID SYNTHASE"/>
    <property type="match status" value="1"/>
</dbReference>
<sequence>LHHAGLRSYCASMADVLSLTRSDRISLHRPFTFDAHIQDLFPPLTVGASVHIIPETIRRDIEGIKIFVHENGITGGSYTTSLGALLLEGTPLPLRYMTLTGEKMAGLVCGDVQLFNGYGPTECTDLISIFRLEKGIVYDNIPIGRPMANSWCFITDQYGHLLPCGMAGELCFASVQVGRGYWQLPEQTAKVFADCPFIEKDAWGRKMRMYRTGDLCRWNEQGELEYLGRIDNQVKLRGFRIELGEIESRMMKYDGIHQAVASVYDGQLLCLYYTADSDIDEGTLKEFLAQSLPDYMVPAAYIHLDELPLTPNGKIDRRRLNEQNNPIQSADMQQVSPCNKIEETLLEIAHDVLGREDFGVTDNLKLLGMNSIHAMRIAIRAQQKGYAIRVAELIKYQTIRQLHVDGISMSRWLNVQDKGKPIVVYVLGISGETESCHLMQELQDKYRVLLFENLTEIYTSLSDKNVDMLMDDYLSILHKELNGEGVHAFIGHSFGGEMAYRLAGRWSLLSDWRTQVVVLDNVPWTDSMENFWKLLKDRIDDKHLTLPKTVAELLEMSILIKDIVIQMRRTSNVCPSYDLPIHLFVSTKHSGIDDVFNYINEMDTEENRTVLSEILDTDDMARTIDVEGMWHKNHKGSLTVSYIPDTHMGMLKKEYISLYLDSLTL</sequence>
<reference evidence="2 3" key="1">
    <citation type="submission" date="2016-11" db="EMBL/GenBank/DDBJ databases">
        <authorList>
            <person name="Jaros S."/>
            <person name="Januszkiewicz K."/>
            <person name="Wedrychowicz H."/>
        </authorList>
    </citation>
    <scope>NUCLEOTIDE SEQUENCE [LARGE SCALE GENOMIC DNA]</scope>
    <source>
        <strain evidence="2 3">KHT3</strain>
    </source>
</reference>
<dbReference type="PROSITE" id="PS50075">
    <property type="entry name" value="CARRIER"/>
    <property type="match status" value="1"/>
</dbReference>
<dbReference type="InterPro" id="IPR036736">
    <property type="entry name" value="ACP-like_sf"/>
</dbReference>
<dbReference type="InterPro" id="IPR000873">
    <property type="entry name" value="AMP-dep_synth/lig_dom"/>
</dbReference>
<proteinExistence type="predicted"/>
<dbReference type="Gene3D" id="1.10.1200.10">
    <property type="entry name" value="ACP-like"/>
    <property type="match status" value="1"/>
</dbReference>
<dbReference type="Gene3D" id="3.40.50.12780">
    <property type="entry name" value="N-terminal domain of ligase-like"/>
    <property type="match status" value="1"/>
</dbReference>
<dbReference type="RefSeq" id="WP_139261557.1">
    <property type="nucleotide sequence ID" value="NZ_FRBD01000015.1"/>
</dbReference>
<dbReference type="Pfam" id="PF13193">
    <property type="entry name" value="AMP-binding_C"/>
    <property type="match status" value="1"/>
</dbReference>
<evidence type="ECO:0000313" key="3">
    <source>
        <dbReference type="Proteomes" id="UP000184130"/>
    </source>
</evidence>
<name>A0A1M6W1H6_XYLRU</name>
<dbReference type="InterPro" id="IPR042099">
    <property type="entry name" value="ANL_N_sf"/>
</dbReference>
<dbReference type="PANTHER" id="PTHR45527">
    <property type="entry name" value="NONRIBOSOMAL PEPTIDE SYNTHETASE"/>
    <property type="match status" value="1"/>
</dbReference>
<dbReference type="SUPFAM" id="SSF56801">
    <property type="entry name" value="Acetyl-CoA synthetase-like"/>
    <property type="match status" value="1"/>
</dbReference>
<gene>
    <name evidence="2" type="ORF">SAMN05216463_1151</name>
</gene>
<evidence type="ECO:0000259" key="1">
    <source>
        <dbReference type="PROSITE" id="PS50075"/>
    </source>
</evidence>
<dbReference type="Gene3D" id="3.30.300.30">
    <property type="match status" value="1"/>
</dbReference>
<organism evidence="2 3">
    <name type="scientific">Xylanibacter ruminicola</name>
    <name type="common">Prevotella ruminicola</name>
    <dbReference type="NCBI Taxonomy" id="839"/>
    <lineage>
        <taxon>Bacteria</taxon>
        <taxon>Pseudomonadati</taxon>
        <taxon>Bacteroidota</taxon>
        <taxon>Bacteroidia</taxon>
        <taxon>Bacteroidales</taxon>
        <taxon>Prevotellaceae</taxon>
        <taxon>Xylanibacter</taxon>
    </lineage>
</organism>
<dbReference type="Pfam" id="PF00550">
    <property type="entry name" value="PP-binding"/>
    <property type="match status" value="1"/>
</dbReference>
<dbReference type="GO" id="GO:0044550">
    <property type="term" value="P:secondary metabolite biosynthetic process"/>
    <property type="evidence" value="ECO:0007669"/>
    <property type="project" value="TreeGrafter"/>
</dbReference>
<dbReference type="InterPro" id="IPR029058">
    <property type="entry name" value="AB_hydrolase_fold"/>
</dbReference>
<dbReference type="InterPro" id="IPR045851">
    <property type="entry name" value="AMP-bd_C_sf"/>
</dbReference>
<dbReference type="Gene3D" id="3.40.50.1820">
    <property type="entry name" value="alpha/beta hydrolase"/>
    <property type="match status" value="1"/>
</dbReference>
<dbReference type="GO" id="GO:0031177">
    <property type="term" value="F:phosphopantetheine binding"/>
    <property type="evidence" value="ECO:0007669"/>
    <property type="project" value="TreeGrafter"/>
</dbReference>
<dbReference type="CDD" id="cd05930">
    <property type="entry name" value="A_NRPS"/>
    <property type="match status" value="1"/>
</dbReference>
<dbReference type="InterPro" id="IPR009081">
    <property type="entry name" value="PP-bd_ACP"/>
</dbReference>
<dbReference type="Pfam" id="PF00501">
    <property type="entry name" value="AMP-binding"/>
    <property type="match status" value="1"/>
</dbReference>
<protein>
    <submittedName>
        <fullName evidence="2">AMP-binding enzyme C-terminal domain-containing protein</fullName>
    </submittedName>
</protein>
<dbReference type="GO" id="GO:0043041">
    <property type="term" value="P:amino acid activation for nonribosomal peptide biosynthetic process"/>
    <property type="evidence" value="ECO:0007669"/>
    <property type="project" value="TreeGrafter"/>
</dbReference>
<dbReference type="OrthoDB" id="4317020at2"/>